<dbReference type="Proteomes" id="UP001056012">
    <property type="component" value="Chromosome 6"/>
</dbReference>
<evidence type="ECO:0000256" key="1">
    <source>
        <dbReference type="ARBA" id="ARBA00023002"/>
    </source>
</evidence>
<dbReference type="AlphaFoldDB" id="A0A9Q8ZDK6"/>
<proteinExistence type="predicted"/>
<gene>
    <name evidence="2" type="ORF">yc1106_07958</name>
</gene>
<name>A0A9Q8ZDK6_CURCL</name>
<dbReference type="PRINTS" id="PR00081">
    <property type="entry name" value="GDHRDH"/>
</dbReference>
<evidence type="ECO:0000313" key="2">
    <source>
        <dbReference type="EMBL" id="USP80684.1"/>
    </source>
</evidence>
<organism evidence="2 3">
    <name type="scientific">Curvularia clavata</name>
    <dbReference type="NCBI Taxonomy" id="95742"/>
    <lineage>
        <taxon>Eukaryota</taxon>
        <taxon>Fungi</taxon>
        <taxon>Dikarya</taxon>
        <taxon>Ascomycota</taxon>
        <taxon>Pezizomycotina</taxon>
        <taxon>Dothideomycetes</taxon>
        <taxon>Pleosporomycetidae</taxon>
        <taxon>Pleosporales</taxon>
        <taxon>Pleosporineae</taxon>
        <taxon>Pleosporaceae</taxon>
        <taxon>Curvularia</taxon>
    </lineage>
</organism>
<dbReference type="EMBL" id="CP089279">
    <property type="protein sequence ID" value="USP80684.1"/>
    <property type="molecule type" value="Genomic_DNA"/>
</dbReference>
<dbReference type="VEuPathDB" id="FungiDB:yc1106_07958"/>
<dbReference type="SUPFAM" id="SSF51735">
    <property type="entry name" value="NAD(P)-binding Rossmann-fold domains"/>
    <property type="match status" value="1"/>
</dbReference>
<dbReference type="InterPro" id="IPR036291">
    <property type="entry name" value="NAD(P)-bd_dom_sf"/>
</dbReference>
<dbReference type="InterPro" id="IPR002347">
    <property type="entry name" value="SDR_fam"/>
</dbReference>
<protein>
    <recommendedName>
        <fullName evidence="4">NAD(P)-binding protein</fullName>
    </recommendedName>
</protein>
<dbReference type="Pfam" id="PF00106">
    <property type="entry name" value="adh_short"/>
    <property type="match status" value="1"/>
</dbReference>
<accession>A0A9Q8ZDK6</accession>
<keyword evidence="3" id="KW-1185">Reference proteome</keyword>
<dbReference type="PANTHER" id="PTHR43157:SF22">
    <property type="entry name" value="SHORT-CHAIN DEHYDROGENASE_REDUCTASE PHMF"/>
    <property type="match status" value="1"/>
</dbReference>
<dbReference type="PANTHER" id="PTHR43157">
    <property type="entry name" value="PHOSPHATIDYLINOSITOL-GLYCAN BIOSYNTHESIS CLASS F PROTEIN-RELATED"/>
    <property type="match status" value="1"/>
</dbReference>
<dbReference type="GO" id="GO:0016491">
    <property type="term" value="F:oxidoreductase activity"/>
    <property type="evidence" value="ECO:0007669"/>
    <property type="project" value="UniProtKB-KW"/>
</dbReference>
<evidence type="ECO:0008006" key="4">
    <source>
        <dbReference type="Google" id="ProtNLM"/>
    </source>
</evidence>
<dbReference type="Gene3D" id="3.40.50.720">
    <property type="entry name" value="NAD(P)-binding Rossmann-like Domain"/>
    <property type="match status" value="1"/>
</dbReference>
<reference evidence="2" key="1">
    <citation type="submission" date="2021-12" db="EMBL/GenBank/DDBJ databases">
        <title>Curvularia clavata genome.</title>
        <authorList>
            <person name="Cao Y."/>
        </authorList>
    </citation>
    <scope>NUCLEOTIDE SEQUENCE</scope>
    <source>
        <strain evidence="2">Yc1106</strain>
    </source>
</reference>
<evidence type="ECO:0000313" key="3">
    <source>
        <dbReference type="Proteomes" id="UP001056012"/>
    </source>
</evidence>
<keyword evidence="1" id="KW-0560">Oxidoreductase</keyword>
<sequence length="332" mass="37241">MATMFRVFKHKWVNSPKEVKEDFTGRNIIVTGATSGIGKEAVFKFAKLGAAKVIMAARDLGKGESIKAALEARLGRKDQLEVWDLDLMLYDSVEAFANRANELEHLDIAVLNAGTRRAAFHQSAHGWEEDIQVNTLSTTLLAILLLPKLRQSKQHTGRIPVLELVNSGLHQKAVVPPEVRQEPSVLDYYNRKENHKEGRQYGFSKVFLRYATIKLADEISSGNVIVTSVCPGWVDTNLGRDHFFPGIHILAFLFIFMFMRTPSQGANTILSGAVQGERAHGRFWQHDQFQPTPLSLQGAEMQELKIRMWKEIVDALKKDVPNVIKAIDVALS</sequence>
<dbReference type="OrthoDB" id="542013at2759"/>